<dbReference type="InterPro" id="IPR016140">
    <property type="entry name" value="Bifunc_inhib/LTP/seed_store"/>
</dbReference>
<evidence type="ECO:0000313" key="5">
    <source>
        <dbReference type="Proteomes" id="UP001202328"/>
    </source>
</evidence>
<evidence type="ECO:0000313" key="4">
    <source>
        <dbReference type="EMBL" id="KAI3911351.1"/>
    </source>
</evidence>
<name>A0AAD4SMZ7_9MAGN</name>
<evidence type="ECO:0000259" key="3">
    <source>
        <dbReference type="SMART" id="SM00499"/>
    </source>
</evidence>
<organism evidence="4 5">
    <name type="scientific">Papaver atlanticum</name>
    <dbReference type="NCBI Taxonomy" id="357466"/>
    <lineage>
        <taxon>Eukaryota</taxon>
        <taxon>Viridiplantae</taxon>
        <taxon>Streptophyta</taxon>
        <taxon>Embryophyta</taxon>
        <taxon>Tracheophyta</taxon>
        <taxon>Spermatophyta</taxon>
        <taxon>Magnoliopsida</taxon>
        <taxon>Ranunculales</taxon>
        <taxon>Papaveraceae</taxon>
        <taxon>Papaveroideae</taxon>
        <taxon>Papaver</taxon>
    </lineage>
</organism>
<gene>
    <name evidence="4" type="ORF">MKW98_010238</name>
</gene>
<dbReference type="PRINTS" id="PR00382">
    <property type="entry name" value="LIPIDTRNSFER"/>
</dbReference>
<dbReference type="EMBL" id="JAJJMB010010045">
    <property type="protein sequence ID" value="KAI3911351.1"/>
    <property type="molecule type" value="Genomic_DNA"/>
</dbReference>
<dbReference type="SMART" id="SM00499">
    <property type="entry name" value="AAI"/>
    <property type="match status" value="1"/>
</dbReference>
<feature type="signal peptide" evidence="2">
    <location>
        <begin position="1"/>
        <end position="30"/>
    </location>
</feature>
<dbReference type="CDD" id="cd01960">
    <property type="entry name" value="nsLTP1"/>
    <property type="match status" value="1"/>
</dbReference>
<dbReference type="InterPro" id="IPR036312">
    <property type="entry name" value="Bifun_inhib/LTP/seed_sf"/>
</dbReference>
<dbReference type="PROSITE" id="PS00597">
    <property type="entry name" value="PLANT_LTP"/>
    <property type="match status" value="1"/>
</dbReference>
<comment type="caution">
    <text evidence="4">The sequence shown here is derived from an EMBL/GenBank/DDBJ whole genome shotgun (WGS) entry which is preliminary data.</text>
</comment>
<evidence type="ECO:0000256" key="2">
    <source>
        <dbReference type="SAM" id="SignalP"/>
    </source>
</evidence>
<evidence type="ECO:0000256" key="1">
    <source>
        <dbReference type="RuleBase" id="RU000628"/>
    </source>
</evidence>
<comment type="function">
    <text evidence="1">Plant non-specific lipid-transfer proteins transfer phospholipids as well as galactolipids across membranes. May play a role in wax or cutin deposition in the cell walls of expanding epidermal cells and certain secretory tissues.</text>
</comment>
<feature type="chain" id="PRO_5042057400" description="Non-specific lipid-transfer protein" evidence="2">
    <location>
        <begin position="31"/>
        <end position="122"/>
    </location>
</feature>
<sequence length="122" mass="12802">MSNSSIDAVKVVCTVVLMCMLFSAPYTAEAITCGKILQDLVLPCYSYLRQGGAVTSGCCGAVRDLNSAAQTTTDRTVVCGCLQSVPRLSREINSSRLASIPGKCGVSIPYKISPSTNCSKVV</sequence>
<comment type="similarity">
    <text evidence="1">Belongs to the plant LTP family.</text>
</comment>
<dbReference type="GO" id="GO:0006869">
    <property type="term" value="P:lipid transport"/>
    <property type="evidence" value="ECO:0007669"/>
    <property type="project" value="InterPro"/>
</dbReference>
<dbReference type="PANTHER" id="PTHR33076">
    <property type="entry name" value="NON-SPECIFIC LIPID-TRANSFER PROTEIN 2-RELATED"/>
    <property type="match status" value="1"/>
</dbReference>
<keyword evidence="2" id="KW-0732">Signal</keyword>
<dbReference type="Pfam" id="PF00234">
    <property type="entry name" value="Tryp_alpha_amyl"/>
    <property type="match status" value="1"/>
</dbReference>
<dbReference type="GO" id="GO:0008289">
    <property type="term" value="F:lipid binding"/>
    <property type="evidence" value="ECO:0007669"/>
    <property type="project" value="UniProtKB-KW"/>
</dbReference>
<dbReference type="Proteomes" id="UP001202328">
    <property type="component" value="Unassembled WGS sequence"/>
</dbReference>
<proteinExistence type="inferred from homology"/>
<dbReference type="Gene3D" id="1.10.110.10">
    <property type="entry name" value="Plant lipid-transfer and hydrophobic proteins"/>
    <property type="match status" value="1"/>
</dbReference>
<dbReference type="InterPro" id="IPR000528">
    <property type="entry name" value="Plant_nsLTP"/>
</dbReference>
<protein>
    <recommendedName>
        <fullName evidence="1">Non-specific lipid-transfer protein</fullName>
    </recommendedName>
</protein>
<keyword evidence="5" id="KW-1185">Reference proteome</keyword>
<reference evidence="4" key="1">
    <citation type="submission" date="2022-04" db="EMBL/GenBank/DDBJ databases">
        <title>A functionally conserved STORR gene fusion in Papaver species that diverged 16.8 million years ago.</title>
        <authorList>
            <person name="Catania T."/>
        </authorList>
    </citation>
    <scope>NUCLEOTIDE SEQUENCE</scope>
    <source>
        <strain evidence="4">S-188037</strain>
    </source>
</reference>
<feature type="domain" description="Bifunctional inhibitor/plant lipid transfer protein/seed storage helical" evidence="3">
    <location>
        <begin position="33"/>
        <end position="118"/>
    </location>
</feature>
<accession>A0AAD4SMZ7</accession>
<keyword evidence="1" id="KW-0813">Transport</keyword>
<keyword evidence="1" id="KW-0446">Lipid-binding</keyword>
<dbReference type="AlphaFoldDB" id="A0AAD4SMZ7"/>
<dbReference type="SUPFAM" id="SSF47699">
    <property type="entry name" value="Bifunctional inhibitor/lipid-transfer protein/seed storage 2S albumin"/>
    <property type="match status" value="1"/>
</dbReference>